<comment type="caution">
    <text evidence="2">The sequence shown here is derived from an EMBL/GenBank/DDBJ whole genome shotgun (WGS) entry which is preliminary data.</text>
</comment>
<dbReference type="EMBL" id="JAPEIS010000003">
    <property type="protein sequence ID" value="KAJ8068307.1"/>
    <property type="molecule type" value="Genomic_DNA"/>
</dbReference>
<dbReference type="AlphaFoldDB" id="A0A9X0AST7"/>
<keyword evidence="1" id="KW-0812">Transmembrane</keyword>
<keyword evidence="3" id="KW-1185">Reference proteome</keyword>
<sequence>MNAKNVLDFEIRLNLGKMPSLKFPFLSSIKLKWHMLISSRVQCNAIFGSCCVVLYPTHTLLVCPLKFFFIMSLRLVLLWPILLLLTFGQAAVLYTNSTTSATPASTVLGSAPSTITPSTTLSYANVESTTELFPVTSGPYWGNQTIPINTCTSWNLGGVTPQLVWTPYHMYEEPHYSLT</sequence>
<evidence type="ECO:0000313" key="3">
    <source>
        <dbReference type="Proteomes" id="UP001152300"/>
    </source>
</evidence>
<keyword evidence="1" id="KW-1133">Transmembrane helix</keyword>
<dbReference type="Proteomes" id="UP001152300">
    <property type="component" value="Unassembled WGS sequence"/>
</dbReference>
<evidence type="ECO:0000313" key="2">
    <source>
        <dbReference type="EMBL" id="KAJ8068307.1"/>
    </source>
</evidence>
<feature type="transmembrane region" description="Helical" evidence="1">
    <location>
        <begin position="75"/>
        <end position="94"/>
    </location>
</feature>
<proteinExistence type="predicted"/>
<protein>
    <submittedName>
        <fullName evidence="2">Uncharacterized protein</fullName>
    </submittedName>
</protein>
<organism evidence="2 3">
    <name type="scientific">Sclerotinia nivalis</name>
    <dbReference type="NCBI Taxonomy" id="352851"/>
    <lineage>
        <taxon>Eukaryota</taxon>
        <taxon>Fungi</taxon>
        <taxon>Dikarya</taxon>
        <taxon>Ascomycota</taxon>
        <taxon>Pezizomycotina</taxon>
        <taxon>Leotiomycetes</taxon>
        <taxon>Helotiales</taxon>
        <taxon>Sclerotiniaceae</taxon>
        <taxon>Sclerotinia</taxon>
    </lineage>
</organism>
<keyword evidence="1" id="KW-0472">Membrane</keyword>
<gene>
    <name evidence="2" type="ORF">OCU04_003870</name>
</gene>
<reference evidence="2" key="1">
    <citation type="submission" date="2022-11" db="EMBL/GenBank/DDBJ databases">
        <title>Genome Resource of Sclerotinia nivalis Strain SnTB1, a Plant Pathogen Isolated from American Ginseng.</title>
        <authorList>
            <person name="Fan S."/>
        </authorList>
    </citation>
    <scope>NUCLEOTIDE SEQUENCE</scope>
    <source>
        <strain evidence="2">SnTB1</strain>
    </source>
</reference>
<name>A0A9X0AST7_9HELO</name>
<accession>A0A9X0AST7</accession>
<feature type="transmembrane region" description="Helical" evidence="1">
    <location>
        <begin position="45"/>
        <end position="63"/>
    </location>
</feature>
<evidence type="ECO:0000256" key="1">
    <source>
        <dbReference type="SAM" id="Phobius"/>
    </source>
</evidence>